<evidence type="ECO:0000256" key="5">
    <source>
        <dbReference type="ARBA" id="ARBA00022989"/>
    </source>
</evidence>
<evidence type="ECO:0000256" key="3">
    <source>
        <dbReference type="ARBA" id="ARBA00022448"/>
    </source>
</evidence>
<name>A0A7V4G999_9BACT</name>
<feature type="transmembrane region" description="Helical" evidence="8">
    <location>
        <begin position="50"/>
        <end position="75"/>
    </location>
</feature>
<sequence length="170" mass="19261">MPVRAGGQVFFGHPEKNLTLPLTLGYITQRICTKKHKEHTLEIPEALSDFSYVLVFLVVAALFALGPLIIAHLIAPKSFGAARDEIYECGMPIIGSAWVQVAVVYYLFALLFLAFDVDVLFLFPVLLAYDKGYVWRDFIEIAIFIGILSLVIVYAWCRGVFTWKRKPEHH</sequence>
<evidence type="ECO:0000256" key="6">
    <source>
        <dbReference type="ARBA" id="ARBA00023136"/>
    </source>
</evidence>
<evidence type="ECO:0000256" key="4">
    <source>
        <dbReference type="ARBA" id="ARBA00022692"/>
    </source>
</evidence>
<organism evidence="9">
    <name type="scientific">Desulfobacca acetoxidans</name>
    <dbReference type="NCBI Taxonomy" id="60893"/>
    <lineage>
        <taxon>Bacteria</taxon>
        <taxon>Pseudomonadati</taxon>
        <taxon>Thermodesulfobacteriota</taxon>
        <taxon>Desulfobaccia</taxon>
        <taxon>Desulfobaccales</taxon>
        <taxon>Desulfobaccaceae</taxon>
        <taxon>Desulfobacca</taxon>
    </lineage>
</organism>
<comment type="caution">
    <text evidence="9">The sequence shown here is derived from an EMBL/GenBank/DDBJ whole genome shotgun (WGS) entry which is preliminary data.</text>
</comment>
<dbReference type="Pfam" id="PF00507">
    <property type="entry name" value="Oxidored_q4"/>
    <property type="match status" value="1"/>
</dbReference>
<keyword evidence="4 7" id="KW-0812">Transmembrane</keyword>
<dbReference type="InterPro" id="IPR000440">
    <property type="entry name" value="NADH_UbQ/plastoQ_OxRdtase_su3"/>
</dbReference>
<evidence type="ECO:0000313" key="9">
    <source>
        <dbReference type="EMBL" id="HGS05676.1"/>
    </source>
</evidence>
<accession>A0A7V4G999</accession>
<dbReference type="GO" id="GO:0030964">
    <property type="term" value="C:NADH dehydrogenase complex"/>
    <property type="evidence" value="ECO:0007669"/>
    <property type="project" value="TreeGrafter"/>
</dbReference>
<dbReference type="InterPro" id="IPR038430">
    <property type="entry name" value="NDAH_ubi_oxred_su3_sf"/>
</dbReference>
<comment type="catalytic activity">
    <reaction evidence="7">
        <text>a quinone + NADH + 5 H(+)(in) = a quinol + NAD(+) + 4 H(+)(out)</text>
        <dbReference type="Rhea" id="RHEA:57888"/>
        <dbReference type="ChEBI" id="CHEBI:15378"/>
        <dbReference type="ChEBI" id="CHEBI:24646"/>
        <dbReference type="ChEBI" id="CHEBI:57540"/>
        <dbReference type="ChEBI" id="CHEBI:57945"/>
        <dbReference type="ChEBI" id="CHEBI:132124"/>
    </reaction>
</comment>
<evidence type="ECO:0000256" key="8">
    <source>
        <dbReference type="SAM" id="Phobius"/>
    </source>
</evidence>
<dbReference type="EMBL" id="DSXI01000478">
    <property type="protein sequence ID" value="HGS05676.1"/>
    <property type="molecule type" value="Genomic_DNA"/>
</dbReference>
<feature type="transmembrane region" description="Helical" evidence="8">
    <location>
        <begin position="103"/>
        <end position="126"/>
    </location>
</feature>
<dbReference type="PANTHER" id="PTHR11058:SF9">
    <property type="entry name" value="NADH-UBIQUINONE OXIDOREDUCTASE CHAIN 3"/>
    <property type="match status" value="1"/>
</dbReference>
<comment type="function">
    <text evidence="7">NDH-1 shuttles electrons from NADH, via FMN and iron-sulfur (Fe-S) centers, to quinones in the respiratory chain.</text>
</comment>
<evidence type="ECO:0000256" key="2">
    <source>
        <dbReference type="ARBA" id="ARBA00008472"/>
    </source>
</evidence>
<keyword evidence="7" id="KW-0874">Quinone</keyword>
<gene>
    <name evidence="9" type="ORF">ENT08_08090</name>
</gene>
<reference evidence="9" key="1">
    <citation type="journal article" date="2020" name="mSystems">
        <title>Genome- and Community-Level Interaction Insights into Carbon Utilization and Element Cycling Functions of Hydrothermarchaeota in Hydrothermal Sediment.</title>
        <authorList>
            <person name="Zhou Z."/>
            <person name="Liu Y."/>
            <person name="Xu W."/>
            <person name="Pan J."/>
            <person name="Luo Z.H."/>
            <person name="Li M."/>
        </authorList>
    </citation>
    <scope>NUCLEOTIDE SEQUENCE [LARGE SCALE GENOMIC DNA]</scope>
    <source>
        <strain evidence="9">SpSt-548</strain>
    </source>
</reference>
<dbReference type="GO" id="GO:0048038">
    <property type="term" value="F:quinone binding"/>
    <property type="evidence" value="ECO:0007669"/>
    <property type="project" value="UniProtKB-KW"/>
</dbReference>
<dbReference type="AlphaFoldDB" id="A0A7V4G999"/>
<evidence type="ECO:0000256" key="1">
    <source>
        <dbReference type="ARBA" id="ARBA00004370"/>
    </source>
</evidence>
<dbReference type="GO" id="GO:0005886">
    <property type="term" value="C:plasma membrane"/>
    <property type="evidence" value="ECO:0007669"/>
    <property type="project" value="UniProtKB-SubCell"/>
</dbReference>
<dbReference type="EC" id="7.1.1.-" evidence="7"/>
<proteinExistence type="inferred from homology"/>
<dbReference type="Gene3D" id="1.20.58.1610">
    <property type="entry name" value="NADH:ubiquinone/plastoquinone oxidoreductase, chain 3"/>
    <property type="match status" value="1"/>
</dbReference>
<keyword evidence="5 8" id="KW-1133">Transmembrane helix</keyword>
<keyword evidence="3" id="KW-0813">Transport</keyword>
<comment type="similarity">
    <text evidence="2 7">Belongs to the complex I subunit 3 family.</text>
</comment>
<feature type="transmembrane region" description="Helical" evidence="8">
    <location>
        <begin position="138"/>
        <end position="157"/>
    </location>
</feature>
<comment type="subcellular location">
    <subcellularLocation>
        <location evidence="7">Cell membrane</location>
        <topology evidence="7">Multi-pass membrane protein</topology>
    </subcellularLocation>
    <subcellularLocation>
        <location evidence="1">Membrane</location>
    </subcellularLocation>
</comment>
<protein>
    <recommendedName>
        <fullName evidence="7">NADH-quinone oxidoreductase subunit</fullName>
        <ecNumber evidence="7">7.1.1.-</ecNumber>
    </recommendedName>
</protein>
<dbReference type="PANTHER" id="PTHR11058">
    <property type="entry name" value="NADH-UBIQUINONE OXIDOREDUCTASE CHAIN 3"/>
    <property type="match status" value="1"/>
</dbReference>
<keyword evidence="6 8" id="KW-0472">Membrane</keyword>
<keyword evidence="7" id="KW-0520">NAD</keyword>
<dbReference type="GO" id="GO:0008137">
    <property type="term" value="F:NADH dehydrogenase (ubiquinone) activity"/>
    <property type="evidence" value="ECO:0007669"/>
    <property type="project" value="InterPro"/>
</dbReference>
<evidence type="ECO:0000256" key="7">
    <source>
        <dbReference type="RuleBase" id="RU003639"/>
    </source>
</evidence>